<reference evidence="3" key="1">
    <citation type="submission" date="2025-08" db="UniProtKB">
        <authorList>
            <consortium name="Ensembl"/>
        </authorList>
    </citation>
    <scope>IDENTIFICATION</scope>
</reference>
<proteinExistence type="predicted"/>
<dbReference type="OrthoDB" id="29460at2759"/>
<evidence type="ECO:0000256" key="2">
    <source>
        <dbReference type="SAM" id="SignalP"/>
    </source>
</evidence>
<dbReference type="GeneTree" id="ENSGT00990000204366"/>
<protein>
    <submittedName>
        <fullName evidence="3">Uncharacterized protein</fullName>
    </submittedName>
</protein>
<evidence type="ECO:0000313" key="3">
    <source>
        <dbReference type="Ensembl" id="ENSLLEP00000021482.1"/>
    </source>
</evidence>
<dbReference type="PANTHER" id="PTHR15071:SF34">
    <property type="entry name" value="MRH DOMAIN-CONTAINING PROTEIN"/>
    <property type="match status" value="1"/>
</dbReference>
<keyword evidence="1" id="KW-0472">Membrane</keyword>
<evidence type="ECO:0000313" key="4">
    <source>
        <dbReference type="Proteomes" id="UP000694569"/>
    </source>
</evidence>
<keyword evidence="2" id="KW-0732">Signal</keyword>
<name>A0A8C5MZU4_9ANUR</name>
<keyword evidence="4" id="KW-1185">Reference proteome</keyword>
<dbReference type="InterPro" id="IPR009011">
    <property type="entry name" value="Man6P_isomerase_rcpt-bd_dom_sf"/>
</dbReference>
<organism evidence="3 4">
    <name type="scientific">Leptobrachium leishanense</name>
    <name type="common">Leishan spiny toad</name>
    <dbReference type="NCBI Taxonomy" id="445787"/>
    <lineage>
        <taxon>Eukaryota</taxon>
        <taxon>Metazoa</taxon>
        <taxon>Chordata</taxon>
        <taxon>Craniata</taxon>
        <taxon>Vertebrata</taxon>
        <taxon>Euteleostomi</taxon>
        <taxon>Amphibia</taxon>
        <taxon>Batrachia</taxon>
        <taxon>Anura</taxon>
        <taxon>Pelobatoidea</taxon>
        <taxon>Megophryidae</taxon>
        <taxon>Leptobrachium</taxon>
    </lineage>
</organism>
<dbReference type="GO" id="GO:0005802">
    <property type="term" value="C:trans-Golgi network"/>
    <property type="evidence" value="ECO:0007669"/>
    <property type="project" value="TreeGrafter"/>
</dbReference>
<dbReference type="Ensembl" id="ENSLLET00000022311.1">
    <property type="protein sequence ID" value="ENSLLEP00000021482.1"/>
    <property type="gene ID" value="ENSLLEG00000013623.1"/>
</dbReference>
<keyword evidence="1" id="KW-0812">Transmembrane</keyword>
<dbReference type="PANTHER" id="PTHR15071">
    <property type="entry name" value="MANNOSE-6-PHOSPHATE RECEPTOR FAMILY MEMBER"/>
    <property type="match status" value="1"/>
</dbReference>
<evidence type="ECO:0000256" key="1">
    <source>
        <dbReference type="SAM" id="Phobius"/>
    </source>
</evidence>
<feature type="chain" id="PRO_5034036460" evidence="2">
    <location>
        <begin position="23"/>
        <end position="261"/>
    </location>
</feature>
<feature type="signal peptide" evidence="2">
    <location>
        <begin position="1"/>
        <end position="22"/>
    </location>
</feature>
<dbReference type="Gene3D" id="2.70.130.10">
    <property type="entry name" value="Mannose-6-phosphate receptor binding domain"/>
    <property type="match status" value="1"/>
</dbReference>
<accession>A0A8C5MZU4</accession>
<dbReference type="AlphaFoldDB" id="A0A8C5MZU4"/>
<feature type="transmembrane region" description="Helical" evidence="1">
    <location>
        <begin position="190"/>
        <end position="210"/>
    </location>
</feature>
<dbReference type="Proteomes" id="UP000694569">
    <property type="component" value="Unplaced"/>
</dbReference>
<sequence>MRRVACFLLLLLLLGLLVLVLGDPSGCIKVNPCKCLMKDGSGVVDLASLGDSDGFLMMDKKIVREAGGGETEQSVTFSPCHPFSEPEDAGNCTRVVLSVKTRDLVTPGSASRCVGFGQQNDNEFNYSNESRSLSVTYQALTDRSISAIVHFNCSPSSSVTFPVNPQDPGMVEILIQSPCVCPSSCQTDDVGPGTVILILFAASTAFYFLFGTCGLRSIRTAEGTQIAPEPHIWCWICFLCSREKETWGSLEESDCREDLSV</sequence>
<keyword evidence="1" id="KW-1133">Transmembrane helix</keyword>
<reference evidence="3" key="2">
    <citation type="submission" date="2025-09" db="UniProtKB">
        <authorList>
            <consortium name="Ensembl"/>
        </authorList>
    </citation>
    <scope>IDENTIFICATION</scope>
</reference>